<proteinExistence type="inferred from homology"/>
<keyword evidence="5" id="KW-0508">mRNA splicing</keyword>
<feature type="repeat" description="WD" evidence="9">
    <location>
        <begin position="258"/>
        <end position="299"/>
    </location>
</feature>
<dbReference type="Pfam" id="PF00400">
    <property type="entry name" value="WD40"/>
    <property type="match status" value="4"/>
</dbReference>
<dbReference type="InterPro" id="IPR006595">
    <property type="entry name" value="CTLH_C"/>
</dbReference>
<dbReference type="Proteomes" id="UP000242254">
    <property type="component" value="Unassembled WGS sequence"/>
</dbReference>
<dbReference type="SMART" id="SM00320">
    <property type="entry name" value="WD40"/>
    <property type="match status" value="5"/>
</dbReference>
<dbReference type="Pfam" id="PF17814">
    <property type="entry name" value="LisH_TPL"/>
    <property type="match status" value="1"/>
</dbReference>
<comment type="subcellular location">
    <subcellularLocation>
        <location evidence="1">Nucleus speckle</location>
    </subcellularLocation>
</comment>
<evidence type="ECO:0000259" key="10">
    <source>
        <dbReference type="PROSITE" id="PS50897"/>
    </source>
</evidence>
<dbReference type="InterPro" id="IPR020472">
    <property type="entry name" value="WD40_PAC1"/>
</dbReference>
<evidence type="ECO:0000256" key="2">
    <source>
        <dbReference type="ARBA" id="ARBA00022574"/>
    </source>
</evidence>
<dbReference type="InterPro" id="IPR015943">
    <property type="entry name" value="WD40/YVTN_repeat-like_dom_sf"/>
</dbReference>
<dbReference type="InterPro" id="IPR045184">
    <property type="entry name" value="SMU1"/>
</dbReference>
<dbReference type="RefSeq" id="XP_023467234.1">
    <property type="nucleotide sequence ID" value="XM_023613464.1"/>
</dbReference>
<dbReference type="SUPFAM" id="SSF50978">
    <property type="entry name" value="WD40 repeat-like"/>
    <property type="match status" value="1"/>
</dbReference>
<feature type="repeat" description="WD" evidence="9">
    <location>
        <begin position="343"/>
        <end position="384"/>
    </location>
</feature>
<dbReference type="PROSITE" id="PS50082">
    <property type="entry name" value="WD_REPEATS_2"/>
    <property type="match status" value="4"/>
</dbReference>
<dbReference type="GeneID" id="35444453"/>
<evidence type="ECO:0000256" key="8">
    <source>
        <dbReference type="ARBA" id="ARBA00026184"/>
    </source>
</evidence>
<evidence type="ECO:0000256" key="7">
    <source>
        <dbReference type="ARBA" id="ARBA00025801"/>
    </source>
</evidence>
<keyword evidence="12" id="KW-1185">Reference proteome</keyword>
<evidence type="ECO:0000256" key="4">
    <source>
        <dbReference type="ARBA" id="ARBA00022737"/>
    </source>
</evidence>
<keyword evidence="6" id="KW-0539">Nucleus</keyword>
<gene>
    <name evidence="11" type="ORF">RHIMIDRAFT_287372</name>
</gene>
<dbReference type="SMART" id="SM00667">
    <property type="entry name" value="LisH"/>
    <property type="match status" value="1"/>
</dbReference>
<reference evidence="11 12" key="1">
    <citation type="journal article" date="2016" name="Proc. Natl. Acad. Sci. U.S.A.">
        <title>Lipid metabolic changes in an early divergent fungus govern the establishment of a mutualistic symbiosis with endobacteria.</title>
        <authorList>
            <person name="Lastovetsky O.A."/>
            <person name="Gaspar M.L."/>
            <person name="Mondo S.J."/>
            <person name="LaButti K.M."/>
            <person name="Sandor L."/>
            <person name="Grigoriev I.V."/>
            <person name="Henry S.A."/>
            <person name="Pawlowska T.E."/>
        </authorList>
    </citation>
    <scope>NUCLEOTIDE SEQUENCE [LARGE SCALE GENOMIC DNA]</scope>
    <source>
        <strain evidence="11 12">ATCC 52813</strain>
    </source>
</reference>
<dbReference type="STRING" id="1340429.A0A2G4SYR3"/>
<evidence type="ECO:0000313" key="12">
    <source>
        <dbReference type="Proteomes" id="UP000242254"/>
    </source>
</evidence>
<dbReference type="InterPro" id="IPR054532">
    <property type="entry name" value="TPL_SMU1_LisH-like"/>
</dbReference>
<sequence>MSTNNEINQQDVVKLIIQFFRENNLTDSLKTLEKESRQTLNTMDNKAQFIQDVLDGRWDIVLKNVSKLSLGKERLFDIYEQMMFELIERNEISTARVILRTSNVLRMMLEEFPERYQAIENYFEERPTSGYKYATEQKRKTIADKLDQEIASLPSSRLLTLLGQSLKWQQQQGVLSPGVSYNLFKGTADMQKAEQDLFANQHYVSIKFPGKKTNAECAAFSRNGLYLATGSSDGFIEIWNYLTGKLRKDLPYQANDRLMAMDKAVLCVRFSSDNQVLASGSLDGKIWIWRVKTGQCEKRIATGHSEAITTLCFNKDNTQLLSGSQDHVVRIHGLKSGKVLKEFRGHTSFINSVLFSADGALVLSASSDGTVKIWDAKTTSCLHTIAPHAKVEKDELNPMGGLGNASVQAIIPLPKNPNLYLVCNKTNTLFVMSTKGQIIKTFSHNKKAGSDFITAAVSPQGDYIYGISEDSFMYCFQFTTGASAGQVKVGDAEVLGMVHHPLTNVVVAFDNAGHVLLYKSP</sequence>
<dbReference type="PRINTS" id="PR00320">
    <property type="entry name" value="GPROTEINBRPT"/>
</dbReference>
<dbReference type="PROSITE" id="PS50294">
    <property type="entry name" value="WD_REPEATS_REGION"/>
    <property type="match status" value="4"/>
</dbReference>
<dbReference type="InterPro" id="IPR019775">
    <property type="entry name" value="WD40_repeat_CS"/>
</dbReference>
<dbReference type="EMBL" id="KZ303847">
    <property type="protein sequence ID" value="PHZ13526.1"/>
    <property type="molecule type" value="Genomic_DNA"/>
</dbReference>
<evidence type="ECO:0000256" key="5">
    <source>
        <dbReference type="ARBA" id="ARBA00023187"/>
    </source>
</evidence>
<evidence type="ECO:0000313" key="11">
    <source>
        <dbReference type="EMBL" id="PHZ13526.1"/>
    </source>
</evidence>
<organism evidence="11 12">
    <name type="scientific">Rhizopus microsporus ATCC 52813</name>
    <dbReference type="NCBI Taxonomy" id="1340429"/>
    <lineage>
        <taxon>Eukaryota</taxon>
        <taxon>Fungi</taxon>
        <taxon>Fungi incertae sedis</taxon>
        <taxon>Mucoromycota</taxon>
        <taxon>Mucoromycotina</taxon>
        <taxon>Mucoromycetes</taxon>
        <taxon>Mucorales</taxon>
        <taxon>Mucorineae</taxon>
        <taxon>Rhizopodaceae</taxon>
        <taxon>Rhizopus</taxon>
    </lineage>
</organism>
<name>A0A2G4SYR3_RHIZD</name>
<feature type="domain" description="CTLH" evidence="10">
    <location>
        <begin position="42"/>
        <end position="94"/>
    </location>
</feature>
<protein>
    <recommendedName>
        <fullName evidence="8">WD40 repeat-containing protein SMU1</fullName>
    </recommendedName>
</protein>
<dbReference type="PROSITE" id="PS50896">
    <property type="entry name" value="LISH"/>
    <property type="match status" value="1"/>
</dbReference>
<accession>A0A2G4SYR3</accession>
<evidence type="ECO:0000256" key="1">
    <source>
        <dbReference type="ARBA" id="ARBA00004324"/>
    </source>
</evidence>
<dbReference type="InterPro" id="IPR006594">
    <property type="entry name" value="LisH"/>
</dbReference>
<dbReference type="GO" id="GO:0016607">
    <property type="term" value="C:nuclear speck"/>
    <property type="evidence" value="ECO:0007669"/>
    <property type="project" value="UniProtKB-SubCell"/>
</dbReference>
<dbReference type="InterPro" id="IPR001680">
    <property type="entry name" value="WD40_rpt"/>
</dbReference>
<comment type="similarity">
    <text evidence="7">Belongs to the WD repeat SMU1 family.</text>
</comment>
<evidence type="ECO:0000256" key="3">
    <source>
        <dbReference type="ARBA" id="ARBA00022664"/>
    </source>
</evidence>
<dbReference type="InterPro" id="IPR036322">
    <property type="entry name" value="WD40_repeat_dom_sf"/>
</dbReference>
<keyword evidence="2 9" id="KW-0853">WD repeat</keyword>
<dbReference type="PANTHER" id="PTHR22848">
    <property type="entry name" value="WD40 REPEAT PROTEIN"/>
    <property type="match status" value="1"/>
</dbReference>
<dbReference type="Gene3D" id="2.130.10.10">
    <property type="entry name" value="YVTN repeat-like/Quinoprotein amine dehydrogenase"/>
    <property type="match status" value="1"/>
</dbReference>
<keyword evidence="4" id="KW-0677">Repeat</keyword>
<feature type="repeat" description="WD" evidence="9">
    <location>
        <begin position="208"/>
        <end position="249"/>
    </location>
</feature>
<keyword evidence="3" id="KW-0507">mRNA processing</keyword>
<dbReference type="AlphaFoldDB" id="A0A2G4SYR3"/>
<evidence type="ECO:0000256" key="9">
    <source>
        <dbReference type="PROSITE-ProRule" id="PRU00221"/>
    </source>
</evidence>
<evidence type="ECO:0000256" key="6">
    <source>
        <dbReference type="ARBA" id="ARBA00023242"/>
    </source>
</evidence>
<dbReference type="CDD" id="cd00200">
    <property type="entry name" value="WD40"/>
    <property type="match status" value="1"/>
</dbReference>
<dbReference type="PROSITE" id="PS00678">
    <property type="entry name" value="WD_REPEATS_1"/>
    <property type="match status" value="1"/>
</dbReference>
<dbReference type="GO" id="GO:0000398">
    <property type="term" value="P:mRNA splicing, via spliceosome"/>
    <property type="evidence" value="ECO:0007669"/>
    <property type="project" value="InterPro"/>
</dbReference>
<feature type="repeat" description="WD" evidence="9">
    <location>
        <begin position="301"/>
        <end position="342"/>
    </location>
</feature>
<dbReference type="PROSITE" id="PS50897">
    <property type="entry name" value="CTLH"/>
    <property type="match status" value="1"/>
</dbReference>